<comment type="caution">
    <text evidence="1">The sequence shown here is derived from an EMBL/GenBank/DDBJ whole genome shotgun (WGS) entry which is preliminary data.</text>
</comment>
<evidence type="ECO:0000313" key="1">
    <source>
        <dbReference type="EMBL" id="KAK3249858.1"/>
    </source>
</evidence>
<organism evidence="1 2">
    <name type="scientific">Cymbomonas tetramitiformis</name>
    <dbReference type="NCBI Taxonomy" id="36881"/>
    <lineage>
        <taxon>Eukaryota</taxon>
        <taxon>Viridiplantae</taxon>
        <taxon>Chlorophyta</taxon>
        <taxon>Pyramimonadophyceae</taxon>
        <taxon>Pyramimonadales</taxon>
        <taxon>Pyramimonadaceae</taxon>
        <taxon>Cymbomonas</taxon>
    </lineage>
</organism>
<evidence type="ECO:0000313" key="2">
    <source>
        <dbReference type="Proteomes" id="UP001190700"/>
    </source>
</evidence>
<dbReference type="AlphaFoldDB" id="A0AAE0C8T2"/>
<reference evidence="1 2" key="1">
    <citation type="journal article" date="2015" name="Genome Biol. Evol.">
        <title>Comparative Genomics of a Bacterivorous Green Alga Reveals Evolutionary Causalities and Consequences of Phago-Mixotrophic Mode of Nutrition.</title>
        <authorList>
            <person name="Burns J.A."/>
            <person name="Paasch A."/>
            <person name="Narechania A."/>
            <person name="Kim E."/>
        </authorList>
    </citation>
    <scope>NUCLEOTIDE SEQUENCE [LARGE SCALE GENOMIC DNA]</scope>
    <source>
        <strain evidence="1 2">PLY_AMNH</strain>
    </source>
</reference>
<proteinExistence type="predicted"/>
<protein>
    <submittedName>
        <fullName evidence="1">Uncharacterized protein</fullName>
    </submittedName>
</protein>
<sequence>MGATITFGGAKQHRFSASPLAEGGNWSQGHARGKQGAHRISFHACSRAFVPQCARCPPGHWHDSANCPTADTECVECDIEDADEADEPGSAFQTAFDAEDDLTFARLCARHDQPLDCTISLTQRNDIPHLLHMYRRRVTVCSSLRRLVVVVGGGEQHFPMVHFGSAATDVIEPADVRDELPEETGGVMYPKQFIDAELPFEQTFMHKMQVCLNSDDKISDNMLSMQSFSTNPNFSSIDLTHQSELSILDDDTDSDFEEPTAGGTLTHLFAGAAAEPALCTPLAPPPAVSGDFCGYQNGAVAFCPLDIDTAGIFTMDSGGLYFDSSDIFILDTSIDYNNFYSSELLVLQ</sequence>
<accession>A0AAE0C8T2</accession>
<keyword evidence="2" id="KW-1185">Reference proteome</keyword>
<dbReference type="EMBL" id="LGRX02027075">
    <property type="protein sequence ID" value="KAK3249858.1"/>
    <property type="molecule type" value="Genomic_DNA"/>
</dbReference>
<gene>
    <name evidence="1" type="ORF">CYMTET_40734</name>
</gene>
<name>A0AAE0C8T2_9CHLO</name>
<dbReference type="Proteomes" id="UP001190700">
    <property type="component" value="Unassembled WGS sequence"/>
</dbReference>